<dbReference type="EMBL" id="JAUEPT010000092">
    <property type="protein sequence ID" value="KAK0432580.1"/>
    <property type="molecule type" value="Genomic_DNA"/>
</dbReference>
<sequence>MVNPGAFRGSHQEFLIQQIEGYIKAVEEGHAVEYIADVPSPEHLVHVNDDVPDPEIPMPDEDSLMFVEYEKQMNRYQEDCKTLKYQAECMLANMMGDVNADFDFSSKYNAGFATNSPNDATCVGLSKPHKPQAFTLWFKANTKEVDEAWQTKVDALKEANKLMKPSQHVASYQSFKSKMYHKLPNSEKSAWEELAVEEHEAATKEYEEKLKAPILKDPKDLQECLECLPGILKPLIDVVGEAMGCVVSVYVAGPQPADSGRPHIASYVSCELWERRLLILQKSFHGRKTLGSMKQTFIEAERANFKRFILPIYGTFIKKCFTNTPTLESIGFASEANGVTLHAVKEDLFNAAGGSEEMPAAMKASSKKKKLLREAPVKKTPDALKKSMGSEGGRDDRNSTDKAPVTKAVEATKEPEVPTDPMTGSSAVPAVPPVPEPENPAAIMPDPATLARKTPLPTAS</sequence>
<feature type="compositionally biased region" description="Basic and acidic residues" evidence="1">
    <location>
        <begin position="372"/>
        <end position="385"/>
    </location>
</feature>
<comment type="caution">
    <text evidence="2">The sequence shown here is derived from an EMBL/GenBank/DDBJ whole genome shotgun (WGS) entry which is preliminary data.</text>
</comment>
<keyword evidence="3" id="KW-1185">Reference proteome</keyword>
<feature type="region of interest" description="Disordered" evidence="1">
    <location>
        <begin position="357"/>
        <end position="460"/>
    </location>
</feature>
<accession>A0AA39IY12</accession>
<evidence type="ECO:0000313" key="2">
    <source>
        <dbReference type="EMBL" id="KAK0432580.1"/>
    </source>
</evidence>
<dbReference type="AlphaFoldDB" id="A0AA39IY12"/>
<gene>
    <name evidence="2" type="ORF">EV421DRAFT_1910838</name>
</gene>
<organism evidence="2 3">
    <name type="scientific">Armillaria borealis</name>
    <dbReference type="NCBI Taxonomy" id="47425"/>
    <lineage>
        <taxon>Eukaryota</taxon>
        <taxon>Fungi</taxon>
        <taxon>Dikarya</taxon>
        <taxon>Basidiomycota</taxon>
        <taxon>Agaricomycotina</taxon>
        <taxon>Agaricomycetes</taxon>
        <taxon>Agaricomycetidae</taxon>
        <taxon>Agaricales</taxon>
        <taxon>Marasmiineae</taxon>
        <taxon>Physalacriaceae</taxon>
        <taxon>Armillaria</taxon>
    </lineage>
</organism>
<name>A0AA39IY12_9AGAR</name>
<evidence type="ECO:0000256" key="1">
    <source>
        <dbReference type="SAM" id="MobiDB-lite"/>
    </source>
</evidence>
<evidence type="ECO:0000313" key="3">
    <source>
        <dbReference type="Proteomes" id="UP001175226"/>
    </source>
</evidence>
<proteinExistence type="predicted"/>
<protein>
    <submittedName>
        <fullName evidence="2">Uncharacterized protein</fullName>
    </submittedName>
</protein>
<reference evidence="2" key="1">
    <citation type="submission" date="2023-06" db="EMBL/GenBank/DDBJ databases">
        <authorList>
            <consortium name="Lawrence Berkeley National Laboratory"/>
            <person name="Ahrendt S."/>
            <person name="Sahu N."/>
            <person name="Indic B."/>
            <person name="Wong-Bajracharya J."/>
            <person name="Merenyi Z."/>
            <person name="Ke H.-M."/>
            <person name="Monk M."/>
            <person name="Kocsube S."/>
            <person name="Drula E."/>
            <person name="Lipzen A."/>
            <person name="Balint B."/>
            <person name="Henrissat B."/>
            <person name="Andreopoulos B."/>
            <person name="Martin F.M."/>
            <person name="Harder C.B."/>
            <person name="Rigling D."/>
            <person name="Ford K.L."/>
            <person name="Foster G.D."/>
            <person name="Pangilinan J."/>
            <person name="Papanicolaou A."/>
            <person name="Barry K."/>
            <person name="LaButti K."/>
            <person name="Viragh M."/>
            <person name="Koriabine M."/>
            <person name="Yan M."/>
            <person name="Riley R."/>
            <person name="Champramary S."/>
            <person name="Plett K.L."/>
            <person name="Tsai I.J."/>
            <person name="Slot J."/>
            <person name="Sipos G."/>
            <person name="Plett J."/>
            <person name="Nagy L.G."/>
            <person name="Grigoriev I.V."/>
        </authorList>
    </citation>
    <scope>NUCLEOTIDE SEQUENCE</scope>
    <source>
        <strain evidence="2">FPL87.14</strain>
    </source>
</reference>
<dbReference type="Proteomes" id="UP001175226">
    <property type="component" value="Unassembled WGS sequence"/>
</dbReference>